<dbReference type="Proteomes" id="UP000297245">
    <property type="component" value="Unassembled WGS sequence"/>
</dbReference>
<dbReference type="EMBL" id="ML180074">
    <property type="protein sequence ID" value="THU79125.1"/>
    <property type="molecule type" value="Genomic_DNA"/>
</dbReference>
<evidence type="ECO:0000313" key="2">
    <source>
        <dbReference type="Proteomes" id="UP000297245"/>
    </source>
</evidence>
<accession>A0A4V4HBE9</accession>
<name>A0A4V4HBE9_DENBC</name>
<gene>
    <name evidence="1" type="ORF">K435DRAFT_32721</name>
</gene>
<dbReference type="AlphaFoldDB" id="A0A4V4HBE9"/>
<keyword evidence="2" id="KW-1185">Reference proteome</keyword>
<organism evidence="1 2">
    <name type="scientific">Dendrothele bispora (strain CBS 962.96)</name>
    <dbReference type="NCBI Taxonomy" id="1314807"/>
    <lineage>
        <taxon>Eukaryota</taxon>
        <taxon>Fungi</taxon>
        <taxon>Dikarya</taxon>
        <taxon>Basidiomycota</taxon>
        <taxon>Agaricomycotina</taxon>
        <taxon>Agaricomycetes</taxon>
        <taxon>Agaricomycetidae</taxon>
        <taxon>Agaricales</taxon>
        <taxon>Agaricales incertae sedis</taxon>
        <taxon>Dendrothele</taxon>
    </lineage>
</organism>
<reference evidence="1 2" key="1">
    <citation type="journal article" date="2019" name="Nat. Ecol. Evol.">
        <title>Megaphylogeny resolves global patterns of mushroom evolution.</title>
        <authorList>
            <person name="Varga T."/>
            <person name="Krizsan K."/>
            <person name="Foldi C."/>
            <person name="Dima B."/>
            <person name="Sanchez-Garcia M."/>
            <person name="Sanchez-Ramirez S."/>
            <person name="Szollosi G.J."/>
            <person name="Szarkandi J.G."/>
            <person name="Papp V."/>
            <person name="Albert L."/>
            <person name="Andreopoulos W."/>
            <person name="Angelini C."/>
            <person name="Antonin V."/>
            <person name="Barry K.W."/>
            <person name="Bougher N.L."/>
            <person name="Buchanan P."/>
            <person name="Buyck B."/>
            <person name="Bense V."/>
            <person name="Catcheside P."/>
            <person name="Chovatia M."/>
            <person name="Cooper J."/>
            <person name="Damon W."/>
            <person name="Desjardin D."/>
            <person name="Finy P."/>
            <person name="Geml J."/>
            <person name="Haridas S."/>
            <person name="Hughes K."/>
            <person name="Justo A."/>
            <person name="Karasinski D."/>
            <person name="Kautmanova I."/>
            <person name="Kiss B."/>
            <person name="Kocsube S."/>
            <person name="Kotiranta H."/>
            <person name="LaButti K.M."/>
            <person name="Lechner B.E."/>
            <person name="Liimatainen K."/>
            <person name="Lipzen A."/>
            <person name="Lukacs Z."/>
            <person name="Mihaltcheva S."/>
            <person name="Morgado L.N."/>
            <person name="Niskanen T."/>
            <person name="Noordeloos M.E."/>
            <person name="Ohm R.A."/>
            <person name="Ortiz-Santana B."/>
            <person name="Ovrebo C."/>
            <person name="Racz N."/>
            <person name="Riley R."/>
            <person name="Savchenko A."/>
            <person name="Shiryaev A."/>
            <person name="Soop K."/>
            <person name="Spirin V."/>
            <person name="Szebenyi C."/>
            <person name="Tomsovsky M."/>
            <person name="Tulloss R.E."/>
            <person name="Uehling J."/>
            <person name="Grigoriev I.V."/>
            <person name="Vagvolgyi C."/>
            <person name="Papp T."/>
            <person name="Martin F.M."/>
            <person name="Miettinen O."/>
            <person name="Hibbett D.S."/>
            <person name="Nagy L.G."/>
        </authorList>
    </citation>
    <scope>NUCLEOTIDE SEQUENCE [LARGE SCALE GENOMIC DNA]</scope>
    <source>
        <strain evidence="1 2">CBS 962.96</strain>
    </source>
</reference>
<protein>
    <submittedName>
        <fullName evidence="1">Uncharacterized protein</fullName>
    </submittedName>
</protein>
<evidence type="ECO:0000313" key="1">
    <source>
        <dbReference type="EMBL" id="THU79125.1"/>
    </source>
</evidence>
<sequence length="87" mass="10010">MFHCLQFGVFRNLLADPRKKKYCQCKDDSKNKPALVGKKWQISRSFQPWWLRTESSLSYELLSVGLVSMSKSLCIGVLVILQKGKSE</sequence>
<proteinExistence type="predicted"/>